<dbReference type="EMBL" id="CP017556">
    <property type="protein sequence ID" value="AOW04383.1"/>
    <property type="molecule type" value="Genomic_DNA"/>
</dbReference>
<feature type="compositionally biased region" description="Acidic residues" evidence="8">
    <location>
        <begin position="547"/>
        <end position="559"/>
    </location>
</feature>
<reference evidence="9 10" key="1">
    <citation type="journal article" date="2016" name="PLoS ONE">
        <title>Sequence Assembly of Yarrowia lipolytica Strain W29/CLIB89 Shows Transposable Element Diversity.</title>
        <authorList>
            <person name="Magnan C."/>
            <person name="Yu J."/>
            <person name="Chang I."/>
            <person name="Jahn E."/>
            <person name="Kanomata Y."/>
            <person name="Wu J."/>
            <person name="Zeller M."/>
            <person name="Oakes M."/>
            <person name="Baldi P."/>
            <person name="Sandmeyer S."/>
        </authorList>
    </citation>
    <scope>NUCLEOTIDE SEQUENCE [LARGE SCALE GENOMIC DNA]</scope>
    <source>
        <strain evidence="10">CLIB89(W29)</strain>
    </source>
</reference>
<feature type="compositionally biased region" description="Acidic residues" evidence="8">
    <location>
        <begin position="152"/>
        <end position="176"/>
    </location>
</feature>
<dbReference type="Gene3D" id="1.20.920.10">
    <property type="entry name" value="Bromodomain-like"/>
    <property type="match status" value="2"/>
</dbReference>
<dbReference type="GeneID" id="2910157"/>
<evidence type="ECO:0000313" key="9">
    <source>
        <dbReference type="EMBL" id="AOW04383.1"/>
    </source>
</evidence>
<evidence type="ECO:0000256" key="8">
    <source>
        <dbReference type="SAM" id="MobiDB-lite"/>
    </source>
</evidence>
<keyword evidence="7" id="KW-0539">Nucleus</keyword>
<dbReference type="VEuPathDB" id="FungiDB:YALI0_D20702g"/>
<dbReference type="Proteomes" id="UP000182444">
    <property type="component" value="Chromosome 1D"/>
</dbReference>
<dbReference type="VEuPathDB" id="FungiDB:YALI1_D26316g"/>
<dbReference type="PRINTS" id="PR00503">
    <property type="entry name" value="BROMODOMAIN"/>
</dbReference>
<feature type="compositionally biased region" description="Basic and acidic residues" evidence="8">
    <location>
        <begin position="192"/>
        <end position="207"/>
    </location>
</feature>
<dbReference type="KEGG" id="yli:2910157"/>
<comment type="subcellular location">
    <subcellularLocation>
        <location evidence="1">Nucleus</location>
    </subcellularLocation>
</comment>
<feature type="region of interest" description="Disordered" evidence="8">
    <location>
        <begin position="140"/>
        <end position="215"/>
    </location>
</feature>
<evidence type="ECO:0000256" key="1">
    <source>
        <dbReference type="ARBA" id="ARBA00004123"/>
    </source>
</evidence>
<dbReference type="eggNOG" id="KOG1827">
    <property type="taxonomic scope" value="Eukaryota"/>
</dbReference>
<dbReference type="SMART" id="SM00439">
    <property type="entry name" value="BAH"/>
    <property type="match status" value="1"/>
</dbReference>
<feature type="compositionally biased region" description="Basic residues" evidence="8">
    <location>
        <begin position="180"/>
        <end position="191"/>
    </location>
</feature>
<dbReference type="Gene3D" id="2.30.30.490">
    <property type="match status" value="1"/>
</dbReference>
<dbReference type="GO" id="GO:0003682">
    <property type="term" value="F:chromatin binding"/>
    <property type="evidence" value="ECO:0007669"/>
    <property type="project" value="InterPro"/>
</dbReference>
<dbReference type="SUPFAM" id="SSF47370">
    <property type="entry name" value="Bromodomain"/>
    <property type="match status" value="2"/>
</dbReference>
<dbReference type="InterPro" id="IPR043151">
    <property type="entry name" value="BAH_sf"/>
</dbReference>
<dbReference type="AlphaFoldDB" id="A0A1H6PUQ2"/>
<evidence type="ECO:0000313" key="10">
    <source>
        <dbReference type="Proteomes" id="UP000182444"/>
    </source>
</evidence>
<keyword evidence="4" id="KW-0805">Transcription regulation</keyword>
<keyword evidence="5" id="KW-0103">Bromodomain</keyword>
<name>A0A1H6PUQ2_YARLL</name>
<dbReference type="InterPro" id="IPR036427">
    <property type="entry name" value="Bromodomain-like_sf"/>
</dbReference>
<dbReference type="PANTHER" id="PTHR16062">
    <property type="entry name" value="SWI/SNF-RELATED"/>
    <property type="match status" value="1"/>
</dbReference>
<dbReference type="GO" id="GO:0006368">
    <property type="term" value="P:transcription elongation by RNA polymerase II"/>
    <property type="evidence" value="ECO:0007669"/>
    <property type="project" value="TreeGrafter"/>
</dbReference>
<protein>
    <submittedName>
        <fullName evidence="9">Uncharacterized protein</fullName>
    </submittedName>
</protein>
<dbReference type="InterPro" id="IPR001025">
    <property type="entry name" value="BAH_dom"/>
</dbReference>
<organism evidence="9 10">
    <name type="scientific">Yarrowia lipolytica</name>
    <name type="common">Candida lipolytica</name>
    <dbReference type="NCBI Taxonomy" id="4952"/>
    <lineage>
        <taxon>Eukaryota</taxon>
        <taxon>Fungi</taxon>
        <taxon>Dikarya</taxon>
        <taxon>Ascomycota</taxon>
        <taxon>Saccharomycotina</taxon>
        <taxon>Dipodascomycetes</taxon>
        <taxon>Dipodascales</taxon>
        <taxon>Dipodascales incertae sedis</taxon>
        <taxon>Yarrowia</taxon>
    </lineage>
</organism>
<dbReference type="CDD" id="cd05522">
    <property type="entry name" value="Bromo_Rsc1_2_II"/>
    <property type="match status" value="1"/>
</dbReference>
<evidence type="ECO:0000256" key="6">
    <source>
        <dbReference type="ARBA" id="ARBA00023163"/>
    </source>
</evidence>
<dbReference type="InterPro" id="IPR037382">
    <property type="entry name" value="Rsc/polybromo"/>
</dbReference>
<dbReference type="CDD" id="cd05521">
    <property type="entry name" value="Bromo_Rsc1_2_I"/>
    <property type="match status" value="1"/>
</dbReference>
<keyword evidence="6" id="KW-0804">Transcription</keyword>
<dbReference type="PROSITE" id="PS50014">
    <property type="entry name" value="BROMODOMAIN_2"/>
    <property type="match status" value="2"/>
</dbReference>
<sequence>MNQSIADAIETARPAVMKAAAANAPISDLISPLFDGIYTIDNDIDNNKVFEVFHSLPDRSLTTYYKVIKRPLSLTQIKRSMPRYRNVQNFIHDLAQITYNARLFNMKGSGIYNDAVFLDGYLNKAIEVLRETNKFSNDDLTYPVIGPLPEGSDVEMEFGSDSSEDDLSDDSDDDDVDGRRKSRRKSVRTRKKMDSDSQRSRMDDMPRKRGRPPIVDKPHEYRIKAILRGVRKARDEQGLVRSFPFEKLPEKRDYPEYYQEIAKPIALDNIKKNIKRRKYDTVEAFLNDMNLMFSNARQFNVEGSQIYNDAMILQQEMMLLADEEMRKPDSTYQDLASRNNNKTSRLPLDSVQHRGDIYRVGDWVHIHNMNDPSKPTIGQIFRIWQAPDGQKWVNACWYYRPEQTVHRVDKVFYENEVVKSGQYRDHLVDEILEKCFVMFFTRYQRGRPQGIGDRKVYLCESRYNEVEKTFNKIRTWKACIPDEVDSQDYAMDLFEKVQPLRRLPSPIKHTLAPGAREDDPVPEATLGVENAPPVVGAVYRRPFDPADPPEEPTPADEYIEPPQFQRTNNTGDYASPQPHGMGAKPASGHLAPRPAPEQPAVRTVVPGTNSALPPHYTPAPLQHIQMQGPVPVHAQPIGPVGEQQIFQVVGPPVNFTLPEAVQQQLSAGYELDPETNEPSKVARWPTKEKTMAVQWFISPPVHCPDTFEPCKDTHMYGKLKLSKYGEPPKKMRIVRVGHSAKYLAFKAKRAAESAKGGAK</sequence>
<proteinExistence type="predicted"/>
<feature type="region of interest" description="Disordered" evidence="8">
    <location>
        <begin position="543"/>
        <end position="598"/>
    </location>
</feature>
<keyword evidence="3" id="KW-0156">Chromatin regulator</keyword>
<dbReference type="InterPro" id="IPR018359">
    <property type="entry name" value="Bromodomain_CS"/>
</dbReference>
<accession>A0A1H6PUQ2</accession>
<keyword evidence="2" id="KW-0677">Repeat</keyword>
<gene>
    <name evidence="9" type="ORF">YALI1_D26316g</name>
</gene>
<dbReference type="GO" id="GO:0006338">
    <property type="term" value="P:chromatin remodeling"/>
    <property type="evidence" value="ECO:0007669"/>
    <property type="project" value="InterPro"/>
</dbReference>
<evidence type="ECO:0000256" key="7">
    <source>
        <dbReference type="ARBA" id="ARBA00023242"/>
    </source>
</evidence>
<evidence type="ECO:0000256" key="3">
    <source>
        <dbReference type="ARBA" id="ARBA00022853"/>
    </source>
</evidence>
<dbReference type="PANTHER" id="PTHR16062:SF21">
    <property type="entry name" value="CHROMATIN STRUCTURE-REMODELING COMPLEX SUBUNIT RSC1-RELATED"/>
    <property type="match status" value="1"/>
</dbReference>
<evidence type="ECO:0000256" key="5">
    <source>
        <dbReference type="ARBA" id="ARBA00023117"/>
    </source>
</evidence>
<dbReference type="Pfam" id="PF01426">
    <property type="entry name" value="BAH"/>
    <property type="match status" value="1"/>
</dbReference>
<dbReference type="GO" id="GO:0016586">
    <property type="term" value="C:RSC-type complex"/>
    <property type="evidence" value="ECO:0007669"/>
    <property type="project" value="InterPro"/>
</dbReference>
<dbReference type="OrthoDB" id="1742084at2759"/>
<dbReference type="InterPro" id="IPR035700">
    <property type="entry name" value="Rsc1/Rsc2_Bromo"/>
</dbReference>
<evidence type="ECO:0000256" key="4">
    <source>
        <dbReference type="ARBA" id="ARBA00023015"/>
    </source>
</evidence>
<dbReference type="Pfam" id="PF00439">
    <property type="entry name" value="Bromodomain"/>
    <property type="match status" value="2"/>
</dbReference>
<dbReference type="SMART" id="SM00297">
    <property type="entry name" value="BROMO"/>
    <property type="match status" value="2"/>
</dbReference>
<dbReference type="PROSITE" id="PS00633">
    <property type="entry name" value="BROMODOMAIN_1"/>
    <property type="match status" value="1"/>
</dbReference>
<dbReference type="PROSITE" id="PS51038">
    <property type="entry name" value="BAH"/>
    <property type="match status" value="1"/>
</dbReference>
<dbReference type="InterPro" id="IPR048047">
    <property type="entry name" value="RSC1/2_bromodom"/>
</dbReference>
<dbReference type="RefSeq" id="XP_503084.2">
    <property type="nucleotide sequence ID" value="XM_503084.3"/>
</dbReference>
<dbReference type="CDD" id="cd04717">
    <property type="entry name" value="BAH_polybromo"/>
    <property type="match status" value="1"/>
</dbReference>
<evidence type="ECO:0000256" key="2">
    <source>
        <dbReference type="ARBA" id="ARBA00022737"/>
    </source>
</evidence>
<dbReference type="InterPro" id="IPR001487">
    <property type="entry name" value="Bromodomain"/>
</dbReference>